<dbReference type="Gene3D" id="3.40.630.30">
    <property type="match status" value="1"/>
</dbReference>
<dbReference type="OrthoDB" id="9799092at2"/>
<dbReference type="RefSeq" id="WP_091837711.1">
    <property type="nucleotide sequence ID" value="NZ_FPAA01000008.1"/>
</dbReference>
<dbReference type="InterPro" id="IPR050680">
    <property type="entry name" value="YpeA/RimI_acetyltransf"/>
</dbReference>
<accession>A0A1I6T0U2</accession>
<name>A0A1I6T0U2_9BACL</name>
<keyword evidence="2" id="KW-0012">Acyltransferase</keyword>
<dbReference type="InterPro" id="IPR000182">
    <property type="entry name" value="GNAT_dom"/>
</dbReference>
<dbReference type="EMBL" id="FPAA01000008">
    <property type="protein sequence ID" value="SFS82782.1"/>
    <property type="molecule type" value="Genomic_DNA"/>
</dbReference>
<keyword evidence="5" id="KW-1185">Reference proteome</keyword>
<dbReference type="Pfam" id="PF00583">
    <property type="entry name" value="Acetyltransf_1"/>
    <property type="match status" value="1"/>
</dbReference>
<evidence type="ECO:0000313" key="5">
    <source>
        <dbReference type="Proteomes" id="UP000198660"/>
    </source>
</evidence>
<dbReference type="PANTHER" id="PTHR43420">
    <property type="entry name" value="ACETYLTRANSFERASE"/>
    <property type="match status" value="1"/>
</dbReference>
<reference evidence="5" key="1">
    <citation type="submission" date="2016-10" db="EMBL/GenBank/DDBJ databases">
        <authorList>
            <person name="Varghese N."/>
            <person name="Submissions S."/>
        </authorList>
    </citation>
    <scope>NUCLEOTIDE SEQUENCE [LARGE SCALE GENOMIC DNA]</scope>
    <source>
        <strain evidence="5">DSM 45789</strain>
    </source>
</reference>
<feature type="domain" description="N-acetyltransferase" evidence="3">
    <location>
        <begin position="11"/>
        <end position="179"/>
    </location>
</feature>
<dbReference type="PROSITE" id="PS51186">
    <property type="entry name" value="GNAT"/>
    <property type="match status" value="1"/>
</dbReference>
<sequence>MNQPVNHGLEVTIRKLTPADAEAYRGIRLRSLREHPEAFASDVDESNASLTDIQIFANQLQEREGQFVLGAFIGEGTLTGIAGLFRYDKKKLMHKGMLWGMYVASESRGHSIGRRLVQGVIEEARRVTHLEQIYLCVVSNNHVAKRLYESTGFTSFGREPHAMKLEDCYLDEEHMVLFL</sequence>
<dbReference type="InterPro" id="IPR016181">
    <property type="entry name" value="Acyl_CoA_acyltransferase"/>
</dbReference>
<evidence type="ECO:0000313" key="4">
    <source>
        <dbReference type="EMBL" id="SFS82782.1"/>
    </source>
</evidence>
<dbReference type="SUPFAM" id="SSF55729">
    <property type="entry name" value="Acyl-CoA N-acyltransferases (Nat)"/>
    <property type="match status" value="1"/>
</dbReference>
<dbReference type="PANTHER" id="PTHR43420:SF47">
    <property type="entry name" value="N-ACETYLTRANSFERASE DOMAIN-CONTAINING PROTEIN"/>
    <property type="match status" value="1"/>
</dbReference>
<proteinExistence type="predicted"/>
<dbReference type="CDD" id="cd04301">
    <property type="entry name" value="NAT_SF"/>
    <property type="match status" value="1"/>
</dbReference>
<dbReference type="Proteomes" id="UP000198660">
    <property type="component" value="Unassembled WGS sequence"/>
</dbReference>
<dbReference type="GO" id="GO:0016747">
    <property type="term" value="F:acyltransferase activity, transferring groups other than amino-acyl groups"/>
    <property type="evidence" value="ECO:0007669"/>
    <property type="project" value="InterPro"/>
</dbReference>
<organism evidence="4 5">
    <name type="scientific">Marininema halotolerans</name>
    <dbReference type="NCBI Taxonomy" id="1155944"/>
    <lineage>
        <taxon>Bacteria</taxon>
        <taxon>Bacillati</taxon>
        <taxon>Bacillota</taxon>
        <taxon>Bacilli</taxon>
        <taxon>Bacillales</taxon>
        <taxon>Thermoactinomycetaceae</taxon>
        <taxon>Marininema</taxon>
    </lineage>
</organism>
<keyword evidence="1 4" id="KW-0808">Transferase</keyword>
<protein>
    <submittedName>
        <fullName evidence="4">Protein N-acetyltransferase, RimJ/RimL family</fullName>
    </submittedName>
</protein>
<dbReference type="AlphaFoldDB" id="A0A1I6T0U2"/>
<evidence type="ECO:0000256" key="2">
    <source>
        <dbReference type="ARBA" id="ARBA00023315"/>
    </source>
</evidence>
<evidence type="ECO:0000256" key="1">
    <source>
        <dbReference type="ARBA" id="ARBA00022679"/>
    </source>
</evidence>
<gene>
    <name evidence="4" type="ORF">SAMN05444972_108181</name>
</gene>
<evidence type="ECO:0000259" key="3">
    <source>
        <dbReference type="PROSITE" id="PS51186"/>
    </source>
</evidence>